<evidence type="ECO:0000313" key="2">
    <source>
        <dbReference type="EMBL" id="KAI3943750.1"/>
    </source>
</evidence>
<keyword evidence="1" id="KW-0040">ANK repeat</keyword>
<dbReference type="InterPro" id="IPR036770">
    <property type="entry name" value="Ankyrin_rpt-contain_sf"/>
</dbReference>
<organism evidence="2 3">
    <name type="scientific">Papaver atlanticum</name>
    <dbReference type="NCBI Taxonomy" id="357466"/>
    <lineage>
        <taxon>Eukaryota</taxon>
        <taxon>Viridiplantae</taxon>
        <taxon>Streptophyta</taxon>
        <taxon>Embryophyta</taxon>
        <taxon>Tracheophyta</taxon>
        <taxon>Spermatophyta</taxon>
        <taxon>Magnoliopsida</taxon>
        <taxon>Ranunculales</taxon>
        <taxon>Papaveraceae</taxon>
        <taxon>Papaveroideae</taxon>
        <taxon>Papaver</taxon>
    </lineage>
</organism>
<comment type="caution">
    <text evidence="2">The sequence shown here is derived from an EMBL/GenBank/DDBJ whole genome shotgun (WGS) entry which is preliminary data.</text>
</comment>
<name>A0AAD4XTH5_9MAGN</name>
<proteinExistence type="predicted"/>
<keyword evidence="3" id="KW-1185">Reference proteome</keyword>
<dbReference type="AlphaFoldDB" id="A0AAD4XTH5"/>
<reference evidence="2" key="1">
    <citation type="submission" date="2022-04" db="EMBL/GenBank/DDBJ databases">
        <title>A functionally conserved STORR gene fusion in Papaver species that diverged 16.8 million years ago.</title>
        <authorList>
            <person name="Catania T."/>
        </authorList>
    </citation>
    <scope>NUCLEOTIDE SEQUENCE</scope>
    <source>
        <strain evidence="2">S-188037</strain>
    </source>
</reference>
<evidence type="ECO:0000256" key="1">
    <source>
        <dbReference type="PROSITE-ProRule" id="PRU00023"/>
    </source>
</evidence>
<dbReference type="EMBL" id="JAJJMB010004170">
    <property type="protein sequence ID" value="KAI3943750.1"/>
    <property type="molecule type" value="Genomic_DNA"/>
</dbReference>
<protein>
    <submittedName>
        <fullName evidence="2">Uncharacterized protein</fullName>
    </submittedName>
</protein>
<dbReference type="Gene3D" id="1.25.40.20">
    <property type="entry name" value="Ankyrin repeat-containing domain"/>
    <property type="match status" value="1"/>
</dbReference>
<dbReference type="Proteomes" id="UP001202328">
    <property type="component" value="Unassembled WGS sequence"/>
</dbReference>
<dbReference type="InterPro" id="IPR002110">
    <property type="entry name" value="Ankyrin_rpt"/>
</dbReference>
<accession>A0AAD4XTH5</accession>
<dbReference type="PROSITE" id="PS50088">
    <property type="entry name" value="ANK_REPEAT"/>
    <property type="match status" value="1"/>
</dbReference>
<sequence length="129" mass="14189">MIIDLGFLVQSIMRFGFLIWDGNEVDKVTEKLQGVGIASGSADGAVLTTSKGKEQLKRFPGGKIKKKLKLPNLIFNEVKTPLQASIHCGSWEIVEHLLKAGADPNGLKALLFAAEYLQTKASRRSNYSW</sequence>
<feature type="repeat" description="ANK" evidence="1">
    <location>
        <begin position="77"/>
        <end position="109"/>
    </location>
</feature>
<gene>
    <name evidence="2" type="ORF">MKW98_004255</name>
</gene>
<dbReference type="PROSITE" id="PS50297">
    <property type="entry name" value="ANK_REP_REGION"/>
    <property type="match status" value="1"/>
</dbReference>
<dbReference type="SUPFAM" id="SSF48403">
    <property type="entry name" value="Ankyrin repeat"/>
    <property type="match status" value="1"/>
</dbReference>
<evidence type="ECO:0000313" key="3">
    <source>
        <dbReference type="Proteomes" id="UP001202328"/>
    </source>
</evidence>
<dbReference type="Pfam" id="PF00023">
    <property type="entry name" value="Ank"/>
    <property type="match status" value="1"/>
</dbReference>